<evidence type="ECO:0000256" key="2">
    <source>
        <dbReference type="SAM" id="Phobius"/>
    </source>
</evidence>
<keyword evidence="2" id="KW-0472">Membrane</keyword>
<accession>M9LTW2</accession>
<organism evidence="3 4">
    <name type="scientific">Pseudozyma antarctica (strain T-34)</name>
    <name type="common">Yeast</name>
    <name type="synonym">Candida antarctica</name>
    <dbReference type="NCBI Taxonomy" id="1151754"/>
    <lineage>
        <taxon>Eukaryota</taxon>
        <taxon>Fungi</taxon>
        <taxon>Dikarya</taxon>
        <taxon>Basidiomycota</taxon>
        <taxon>Ustilaginomycotina</taxon>
        <taxon>Ustilaginomycetes</taxon>
        <taxon>Ustilaginales</taxon>
        <taxon>Ustilaginaceae</taxon>
        <taxon>Moesziomyces</taxon>
    </lineage>
</organism>
<reference evidence="4" key="1">
    <citation type="journal article" date="2013" name="Genome Announc.">
        <title>Genome sequence of the basidiomycetous yeast Pseudozyma antarctica T-34, a producer of the glycolipid biosurfactants mannosylerythritol lipids.</title>
        <authorList>
            <person name="Morita T."/>
            <person name="Koike H."/>
            <person name="Koyama Y."/>
            <person name="Hagiwara H."/>
            <person name="Ito E."/>
            <person name="Fukuoka T."/>
            <person name="Imura T."/>
            <person name="Machida M."/>
            <person name="Kitamoto D."/>
        </authorList>
    </citation>
    <scope>NUCLEOTIDE SEQUENCE [LARGE SCALE GENOMIC DNA]</scope>
    <source>
        <strain evidence="4">T-34</strain>
    </source>
</reference>
<protein>
    <submittedName>
        <fullName evidence="3">DNA polymerase iota</fullName>
    </submittedName>
</protein>
<evidence type="ECO:0000256" key="1">
    <source>
        <dbReference type="SAM" id="MobiDB-lite"/>
    </source>
</evidence>
<feature type="transmembrane region" description="Helical" evidence="2">
    <location>
        <begin position="138"/>
        <end position="158"/>
    </location>
</feature>
<evidence type="ECO:0000313" key="3">
    <source>
        <dbReference type="EMBL" id="GAC72344.1"/>
    </source>
</evidence>
<feature type="compositionally biased region" description="Low complexity" evidence="1">
    <location>
        <begin position="233"/>
        <end position="245"/>
    </location>
</feature>
<dbReference type="Proteomes" id="UP000011976">
    <property type="component" value="Unassembled WGS sequence"/>
</dbReference>
<proteinExistence type="predicted"/>
<gene>
    <name evidence="3" type="ORF">PANT_7d00056</name>
</gene>
<feature type="region of interest" description="Disordered" evidence="1">
    <location>
        <begin position="216"/>
        <end position="245"/>
    </location>
</feature>
<keyword evidence="2" id="KW-0812">Transmembrane</keyword>
<dbReference type="AlphaFoldDB" id="M9LTW2"/>
<sequence>MPAPVLPPSTTGSAGGLRQMPLCKVVEKSKDKSAAGVWLSRSGAEAAPPLEAEWRLRAGRAGQGRAWRGVGEETKRAAPASFLGIVATLAWLLGWAELRASSEPLSIRLNLDGSDSVTRGHPRHPLADLTPPRRIVKLSLLLFLVAFVVVVTIIILHFDTLRLSYTPPPPPPQQLASTAPPRIASTQLDIQSQGLPGQDAPLPLALARARNPCHTSSSPTLVLLPPPTPPPLSTSTATSRPSPSSARVYTTQLLSLYSASSPRSSSHVHRQYRLCDSADPSHPLASIIVGSKSLSKLSPQRSQLNLTRTQHT</sequence>
<keyword evidence="2" id="KW-1133">Transmembrane helix</keyword>
<dbReference type="EMBL" id="DF196773">
    <property type="protein sequence ID" value="GAC72344.1"/>
    <property type="molecule type" value="Genomic_DNA"/>
</dbReference>
<evidence type="ECO:0000313" key="4">
    <source>
        <dbReference type="Proteomes" id="UP000011976"/>
    </source>
</evidence>
<name>M9LTW2_PSEA3</name>